<keyword evidence="3" id="KW-1185">Reference proteome</keyword>
<dbReference type="RefSeq" id="WP_145862157.1">
    <property type="nucleotide sequence ID" value="NZ_RPFW01000012.1"/>
</dbReference>
<dbReference type="InterPro" id="IPR000182">
    <property type="entry name" value="GNAT_dom"/>
</dbReference>
<protein>
    <submittedName>
        <fullName evidence="2">N-acetyltransferase</fullName>
    </submittedName>
</protein>
<dbReference type="GO" id="GO:0016747">
    <property type="term" value="F:acyltransferase activity, transferring groups other than amino-acyl groups"/>
    <property type="evidence" value="ECO:0007669"/>
    <property type="project" value="InterPro"/>
</dbReference>
<dbReference type="Proteomes" id="UP000460272">
    <property type="component" value="Unassembled WGS sequence"/>
</dbReference>
<dbReference type="Gene3D" id="3.40.630.30">
    <property type="match status" value="1"/>
</dbReference>
<dbReference type="CDD" id="cd04301">
    <property type="entry name" value="NAT_SF"/>
    <property type="match status" value="1"/>
</dbReference>
<dbReference type="SUPFAM" id="SSF55729">
    <property type="entry name" value="Acyl-CoA N-acyltransferases (Nat)"/>
    <property type="match status" value="1"/>
</dbReference>
<organism evidence="2 3">
    <name type="scientific">Trebonia kvetii</name>
    <dbReference type="NCBI Taxonomy" id="2480626"/>
    <lineage>
        <taxon>Bacteria</taxon>
        <taxon>Bacillati</taxon>
        <taxon>Actinomycetota</taxon>
        <taxon>Actinomycetes</taxon>
        <taxon>Streptosporangiales</taxon>
        <taxon>Treboniaceae</taxon>
        <taxon>Trebonia</taxon>
    </lineage>
</organism>
<keyword evidence="2" id="KW-0808">Transferase</keyword>
<dbReference type="PROSITE" id="PS51186">
    <property type="entry name" value="GNAT"/>
    <property type="match status" value="1"/>
</dbReference>
<accession>A0A6P2BL27</accession>
<sequence length="166" mass="18510">MTTRRTHAVRRAVAGDAEALTRLRAQMLSDMGRLHEGSDPRWHGVTEEWFARRLRDGQDFAAFVIDEPDFGVVSCAVGVCDDHAPTPGNLSGVHGHVFNMSTDPRFRRLGYARSCLEALLTWFRDETPALVIKLNATDDGIALYRSLGFTEPGNTALQLKLDKDLR</sequence>
<comment type="caution">
    <text evidence="2">The sequence shown here is derived from an EMBL/GenBank/DDBJ whole genome shotgun (WGS) entry which is preliminary data.</text>
</comment>
<proteinExistence type="predicted"/>
<feature type="domain" description="N-acetyltransferase" evidence="1">
    <location>
        <begin position="21"/>
        <end position="166"/>
    </location>
</feature>
<dbReference type="EMBL" id="RPFW01000012">
    <property type="protein sequence ID" value="TVY99671.1"/>
    <property type="molecule type" value="Genomic_DNA"/>
</dbReference>
<evidence type="ECO:0000313" key="2">
    <source>
        <dbReference type="EMBL" id="TVY99671.1"/>
    </source>
</evidence>
<dbReference type="OrthoDB" id="1706016at2"/>
<name>A0A6P2BL27_9ACTN</name>
<dbReference type="InterPro" id="IPR016181">
    <property type="entry name" value="Acyl_CoA_acyltransferase"/>
</dbReference>
<gene>
    <name evidence="2" type="ORF">EAS64_41185</name>
</gene>
<dbReference type="AlphaFoldDB" id="A0A6P2BL27"/>
<evidence type="ECO:0000313" key="3">
    <source>
        <dbReference type="Proteomes" id="UP000460272"/>
    </source>
</evidence>
<evidence type="ECO:0000259" key="1">
    <source>
        <dbReference type="PROSITE" id="PS51186"/>
    </source>
</evidence>
<dbReference type="Pfam" id="PF00583">
    <property type="entry name" value="Acetyltransf_1"/>
    <property type="match status" value="1"/>
</dbReference>
<reference evidence="2 3" key="1">
    <citation type="submission" date="2018-11" db="EMBL/GenBank/DDBJ databases">
        <title>Trebonia kvetii gen.nov., sp.nov., a novel acidophilic actinobacterium, and proposal of the new actinobacterial family Treboniaceae fam. nov.</title>
        <authorList>
            <person name="Rapoport D."/>
            <person name="Sagova-Mareckova M."/>
            <person name="Sedlacek I."/>
            <person name="Provaznik J."/>
            <person name="Kralova S."/>
            <person name="Pavlinic D."/>
            <person name="Benes V."/>
            <person name="Kopecky J."/>
        </authorList>
    </citation>
    <scope>NUCLEOTIDE SEQUENCE [LARGE SCALE GENOMIC DNA]</scope>
    <source>
        <strain evidence="2 3">15Tr583</strain>
    </source>
</reference>